<dbReference type="EMBL" id="CAJSLV010000043">
    <property type="protein sequence ID" value="CAG6392205.1"/>
    <property type="molecule type" value="Genomic_DNA"/>
</dbReference>
<dbReference type="Pfam" id="PF18431">
    <property type="entry name" value="RNAse_A_bac"/>
    <property type="match status" value="1"/>
</dbReference>
<reference evidence="2" key="1">
    <citation type="submission" date="2021-05" db="EMBL/GenBank/DDBJ databases">
        <authorList>
            <person name="Arsene-Ploetze F."/>
        </authorList>
    </citation>
    <scope>NUCLEOTIDE SEQUENCE</scope>
    <source>
        <strain evidence="2">DSM 42138</strain>
    </source>
</reference>
<dbReference type="AlphaFoldDB" id="A0A9W4GP83"/>
<protein>
    <recommendedName>
        <fullName evidence="1">Bacterial CdiA-CT RNAse A domain-containing protein</fullName>
    </recommendedName>
</protein>
<comment type="caution">
    <text evidence="2">The sequence shown here is derived from an EMBL/GenBank/DDBJ whole genome shotgun (WGS) entry which is preliminary data.</text>
</comment>
<dbReference type="InterPro" id="IPR041436">
    <property type="entry name" value="RNAse_A_bac"/>
</dbReference>
<keyword evidence="3" id="KW-1185">Reference proteome</keyword>
<evidence type="ECO:0000313" key="3">
    <source>
        <dbReference type="Proteomes" id="UP001152519"/>
    </source>
</evidence>
<evidence type="ECO:0000313" key="2">
    <source>
        <dbReference type="EMBL" id="CAG6392205.1"/>
    </source>
</evidence>
<sequence length="129" mass="14426">MRTRSSSYPDRETAQWCTQQVITGNEQAIHRWLAQGTRQRLTLEAAWPSREEAVGRVLIDAMMYAGRGPVDVRAARVVLRREAASEHGCVVHATFPVYLLPSTSPPAPEEGRCSWSRCNTTAATVSWTR</sequence>
<proteinExistence type="predicted"/>
<feature type="domain" description="Bacterial CdiA-CT RNAse A" evidence="1">
    <location>
        <begin position="4"/>
        <end position="96"/>
    </location>
</feature>
<name>A0A9W4GP83_9ACTN</name>
<organism evidence="2 3">
    <name type="scientific">Actinacidiphila cocklensis</name>
    <dbReference type="NCBI Taxonomy" id="887465"/>
    <lineage>
        <taxon>Bacteria</taxon>
        <taxon>Bacillati</taxon>
        <taxon>Actinomycetota</taxon>
        <taxon>Actinomycetes</taxon>
        <taxon>Kitasatosporales</taxon>
        <taxon>Streptomycetaceae</taxon>
        <taxon>Actinacidiphila</taxon>
    </lineage>
</organism>
<accession>A0A9W4GP83</accession>
<dbReference type="Proteomes" id="UP001152519">
    <property type="component" value="Unassembled WGS sequence"/>
</dbReference>
<gene>
    <name evidence="2" type="ORF">SCOCK_150177</name>
</gene>
<evidence type="ECO:0000259" key="1">
    <source>
        <dbReference type="Pfam" id="PF18431"/>
    </source>
</evidence>